<comment type="subcellular location">
    <subcellularLocation>
        <location evidence="1">Cell envelope</location>
    </subcellularLocation>
</comment>
<feature type="signal peptide" evidence="5">
    <location>
        <begin position="1"/>
        <end position="19"/>
    </location>
</feature>
<dbReference type="Proteomes" id="UP000190888">
    <property type="component" value="Unassembled WGS sequence"/>
</dbReference>
<sequence>MNKFKCFTALFLLPLMALAQKFTLHIHIKAADEKTTVFLIWQTEGKLMLDSAKSKKGLFVLSGTVDKPLEATLFTDYKNSGSKQLMKNAKNGAAVDALQFYIHPGKIGIKTDSLIRNAGFSGSVINSDNERFKLMLKPVTDEEMRISNLLRVGRYVGKDAQKRRLSIQDSLMVAGWLRSIDSLASAKKLIVKAFIDANPGSYISLKNIIIVAGAYPDLAIIEPMFNRLSPTVRNSVDGRAFNQFLNGQKNVVPGKLAPDFTQNDQSGNPIRLSSFRGQYVLLDFWASWCGPCRKDNPALVSVFNDFKTKNFAVLGVSLDDGKSDWIKAIQDDNLSWTQVSDLRHWDNSVAKLYGIHGIPENFLIDPNGVIIAKGLTPGDLRKKLEEIFVK</sequence>
<feature type="chain" id="PRO_5012684866" evidence="5">
    <location>
        <begin position="20"/>
        <end position="390"/>
    </location>
</feature>
<dbReference type="GO" id="GO:0016209">
    <property type="term" value="F:antioxidant activity"/>
    <property type="evidence" value="ECO:0007669"/>
    <property type="project" value="InterPro"/>
</dbReference>
<feature type="domain" description="Thioredoxin" evidence="6">
    <location>
        <begin position="251"/>
        <end position="390"/>
    </location>
</feature>
<dbReference type="RefSeq" id="WP_078830741.1">
    <property type="nucleotide sequence ID" value="NZ_FUWH01000003.1"/>
</dbReference>
<dbReference type="GO" id="GO:0016491">
    <property type="term" value="F:oxidoreductase activity"/>
    <property type="evidence" value="ECO:0007669"/>
    <property type="project" value="InterPro"/>
</dbReference>
<accession>A0A1T4M921</accession>
<keyword evidence="5" id="KW-0732">Signal</keyword>
<reference evidence="7 8" key="1">
    <citation type="submission" date="2017-02" db="EMBL/GenBank/DDBJ databases">
        <authorList>
            <person name="Peterson S.W."/>
        </authorList>
    </citation>
    <scope>NUCLEOTIDE SEQUENCE [LARGE SCALE GENOMIC DNA]</scope>
    <source>
        <strain evidence="7 8">DSM 22335</strain>
    </source>
</reference>
<name>A0A1T4M921_9BACT</name>
<dbReference type="Gene3D" id="3.40.30.10">
    <property type="entry name" value="Glutaredoxin"/>
    <property type="match status" value="1"/>
</dbReference>
<dbReference type="OrthoDB" id="750178at2"/>
<dbReference type="PANTHER" id="PTHR42852:SF6">
    <property type="entry name" value="THIOL:DISULFIDE INTERCHANGE PROTEIN DSBE"/>
    <property type="match status" value="1"/>
</dbReference>
<evidence type="ECO:0000313" key="7">
    <source>
        <dbReference type="EMBL" id="SJZ63513.1"/>
    </source>
</evidence>
<dbReference type="GO" id="GO:0030313">
    <property type="term" value="C:cell envelope"/>
    <property type="evidence" value="ECO:0007669"/>
    <property type="project" value="UniProtKB-SubCell"/>
</dbReference>
<dbReference type="AlphaFoldDB" id="A0A1T4M921"/>
<dbReference type="Pfam" id="PF14289">
    <property type="entry name" value="DUF4369"/>
    <property type="match status" value="1"/>
</dbReference>
<dbReference type="CDD" id="cd02966">
    <property type="entry name" value="TlpA_like_family"/>
    <property type="match status" value="1"/>
</dbReference>
<keyword evidence="4" id="KW-0676">Redox-active center</keyword>
<evidence type="ECO:0000256" key="1">
    <source>
        <dbReference type="ARBA" id="ARBA00004196"/>
    </source>
</evidence>
<keyword evidence="3" id="KW-1015">Disulfide bond</keyword>
<evidence type="ECO:0000256" key="3">
    <source>
        <dbReference type="ARBA" id="ARBA00023157"/>
    </source>
</evidence>
<dbReference type="InterPro" id="IPR025380">
    <property type="entry name" value="DUF4369"/>
</dbReference>
<dbReference type="InterPro" id="IPR050553">
    <property type="entry name" value="Thioredoxin_ResA/DsbE_sf"/>
</dbReference>
<dbReference type="PANTHER" id="PTHR42852">
    <property type="entry name" value="THIOL:DISULFIDE INTERCHANGE PROTEIN DSBE"/>
    <property type="match status" value="1"/>
</dbReference>
<dbReference type="InterPro" id="IPR036249">
    <property type="entry name" value="Thioredoxin-like_sf"/>
</dbReference>
<evidence type="ECO:0000256" key="4">
    <source>
        <dbReference type="ARBA" id="ARBA00023284"/>
    </source>
</evidence>
<dbReference type="Pfam" id="PF00578">
    <property type="entry name" value="AhpC-TSA"/>
    <property type="match status" value="1"/>
</dbReference>
<dbReference type="EMBL" id="FUWH01000003">
    <property type="protein sequence ID" value="SJZ63513.1"/>
    <property type="molecule type" value="Genomic_DNA"/>
</dbReference>
<evidence type="ECO:0000256" key="2">
    <source>
        <dbReference type="ARBA" id="ARBA00022748"/>
    </source>
</evidence>
<evidence type="ECO:0000259" key="6">
    <source>
        <dbReference type="PROSITE" id="PS51352"/>
    </source>
</evidence>
<proteinExistence type="predicted"/>
<evidence type="ECO:0000313" key="8">
    <source>
        <dbReference type="Proteomes" id="UP000190888"/>
    </source>
</evidence>
<dbReference type="InterPro" id="IPR017937">
    <property type="entry name" value="Thioredoxin_CS"/>
</dbReference>
<dbReference type="STRING" id="413434.SAMN04488132_103255"/>
<dbReference type="PROSITE" id="PS51352">
    <property type="entry name" value="THIOREDOXIN_2"/>
    <property type="match status" value="1"/>
</dbReference>
<keyword evidence="2" id="KW-0201">Cytochrome c-type biogenesis</keyword>
<dbReference type="GO" id="GO:0017004">
    <property type="term" value="P:cytochrome complex assembly"/>
    <property type="evidence" value="ECO:0007669"/>
    <property type="project" value="UniProtKB-KW"/>
</dbReference>
<gene>
    <name evidence="7" type="ORF">SAMN04488132_103255</name>
</gene>
<dbReference type="InterPro" id="IPR013766">
    <property type="entry name" value="Thioredoxin_domain"/>
</dbReference>
<organism evidence="7 8">
    <name type="scientific">Sediminibacterium ginsengisoli</name>
    <dbReference type="NCBI Taxonomy" id="413434"/>
    <lineage>
        <taxon>Bacteria</taxon>
        <taxon>Pseudomonadati</taxon>
        <taxon>Bacteroidota</taxon>
        <taxon>Chitinophagia</taxon>
        <taxon>Chitinophagales</taxon>
        <taxon>Chitinophagaceae</taxon>
        <taxon>Sediminibacterium</taxon>
    </lineage>
</organism>
<dbReference type="PROSITE" id="PS00194">
    <property type="entry name" value="THIOREDOXIN_1"/>
    <property type="match status" value="1"/>
</dbReference>
<evidence type="ECO:0000256" key="5">
    <source>
        <dbReference type="SAM" id="SignalP"/>
    </source>
</evidence>
<dbReference type="InterPro" id="IPR000866">
    <property type="entry name" value="AhpC/TSA"/>
</dbReference>
<keyword evidence="8" id="KW-1185">Reference proteome</keyword>
<protein>
    <submittedName>
        <fullName evidence="7">Peroxiredoxin</fullName>
    </submittedName>
</protein>
<dbReference type="SUPFAM" id="SSF52833">
    <property type="entry name" value="Thioredoxin-like"/>
    <property type="match status" value="1"/>
</dbReference>